<evidence type="ECO:0000256" key="3">
    <source>
        <dbReference type="ARBA" id="ARBA00022723"/>
    </source>
</evidence>
<dbReference type="Gene3D" id="3.40.50.10380">
    <property type="entry name" value="Malic enzyme, N-terminal domain"/>
    <property type="match status" value="1"/>
</dbReference>
<evidence type="ECO:0000256" key="7">
    <source>
        <dbReference type="PIRSR" id="PIRSR000106-3"/>
    </source>
</evidence>
<dbReference type="InterPro" id="IPR012302">
    <property type="entry name" value="Malic_NAD-bd"/>
</dbReference>
<feature type="binding site" evidence="7">
    <location>
        <position position="256"/>
    </location>
    <ligand>
        <name>a divalent metal cation</name>
        <dbReference type="ChEBI" id="CHEBI:60240"/>
    </ligand>
</feature>
<keyword evidence="11" id="KW-1185">Reference proteome</keyword>
<dbReference type="AlphaFoldDB" id="A0A2T0FD56"/>
<dbReference type="GO" id="GO:0046872">
    <property type="term" value="F:metal ion binding"/>
    <property type="evidence" value="ECO:0007669"/>
    <property type="project" value="UniProtKB-KW"/>
</dbReference>
<proteinExistence type="inferred from homology"/>
<dbReference type="InterPro" id="IPR046346">
    <property type="entry name" value="Aminoacid_DH-like_N_sf"/>
</dbReference>
<dbReference type="PANTHER" id="PTHR23406:SF34">
    <property type="entry name" value="NAD-DEPENDENT MALIC ENZYME, MITOCHONDRIAL"/>
    <property type="match status" value="1"/>
</dbReference>
<feature type="domain" description="Malic enzyme NAD-binding" evidence="8">
    <location>
        <begin position="281"/>
        <end position="536"/>
    </location>
</feature>
<evidence type="ECO:0000256" key="1">
    <source>
        <dbReference type="ARBA" id="ARBA00001936"/>
    </source>
</evidence>
<evidence type="ECO:0000256" key="4">
    <source>
        <dbReference type="ARBA" id="ARBA00023027"/>
    </source>
</evidence>
<dbReference type="SMART" id="SM01274">
    <property type="entry name" value="malic"/>
    <property type="match status" value="1"/>
</dbReference>
<comment type="similarity">
    <text evidence="2">Belongs to the malic enzymes family.</text>
</comment>
<dbReference type="InterPro" id="IPR001891">
    <property type="entry name" value="Malic_OxRdtase"/>
</dbReference>
<dbReference type="Proteomes" id="UP000238350">
    <property type="component" value="Unassembled WGS sequence"/>
</dbReference>
<gene>
    <name evidence="10" type="ORF">B9G98_00558</name>
</gene>
<feature type="active site" description="Proton acceptor" evidence="5">
    <location>
        <position position="185"/>
    </location>
</feature>
<dbReference type="SUPFAM" id="SSF53223">
    <property type="entry name" value="Aminoacid dehydrogenase-like, N-terminal domain"/>
    <property type="match status" value="1"/>
</dbReference>
<feature type="binding site" evidence="7">
    <location>
        <position position="280"/>
    </location>
    <ligand>
        <name>a divalent metal cation</name>
        <dbReference type="ChEBI" id="CHEBI:60240"/>
    </ligand>
</feature>
<dbReference type="PIRSF" id="PIRSF000106">
    <property type="entry name" value="ME"/>
    <property type="match status" value="1"/>
</dbReference>
<dbReference type="OrthoDB" id="5365701at2759"/>
<comment type="cofactor">
    <cofactor evidence="1">
        <name>Mn(2+)</name>
        <dbReference type="ChEBI" id="CHEBI:29035"/>
    </cofactor>
</comment>
<reference evidence="10 11" key="1">
    <citation type="submission" date="2017-04" db="EMBL/GenBank/DDBJ databases">
        <title>Genome sequencing of [Candida] sorbophila.</title>
        <authorList>
            <person name="Ahn J.O."/>
        </authorList>
    </citation>
    <scope>NUCLEOTIDE SEQUENCE [LARGE SCALE GENOMIC DNA]</scope>
    <source>
        <strain evidence="10 11">DS02</strain>
    </source>
</reference>
<protein>
    <submittedName>
        <fullName evidence="10">NAD-dependent malic enzyme, mitochondrial</fullName>
    </submittedName>
</protein>
<dbReference type="Gene3D" id="3.40.50.720">
    <property type="entry name" value="NAD(P)-binding Rossmann-like Domain"/>
    <property type="match status" value="1"/>
</dbReference>
<dbReference type="STRING" id="45607.A0A2T0FD56"/>
<dbReference type="GO" id="GO:0051287">
    <property type="term" value="F:NAD binding"/>
    <property type="evidence" value="ECO:0007669"/>
    <property type="project" value="InterPro"/>
</dbReference>
<dbReference type="PRINTS" id="PR00072">
    <property type="entry name" value="MALOXRDTASE"/>
</dbReference>
<evidence type="ECO:0000313" key="10">
    <source>
        <dbReference type="EMBL" id="PRT52938.1"/>
    </source>
</evidence>
<evidence type="ECO:0000256" key="2">
    <source>
        <dbReference type="ARBA" id="ARBA00008785"/>
    </source>
</evidence>
<evidence type="ECO:0000313" key="11">
    <source>
        <dbReference type="Proteomes" id="UP000238350"/>
    </source>
</evidence>
<accession>A0A2T0FD56</accession>
<dbReference type="InterPro" id="IPR012301">
    <property type="entry name" value="Malic_N_dom"/>
</dbReference>
<comment type="caution">
    <text evidence="10">The sequence shown here is derived from an EMBL/GenBank/DDBJ whole genome shotgun (WGS) entry which is preliminary data.</text>
</comment>
<dbReference type="FunFam" id="3.40.50.10380:FF:000001">
    <property type="entry name" value="NAD-dependent malic enzyme"/>
    <property type="match status" value="1"/>
</dbReference>
<sequence length="587" mass="65767">MRASLIRLARHTRLTREPFVDVAQTGQELLNNFQLNKGSAFSNEERRIFKMGGLLPTAVHTLDDQLDRAYNQFHMYPTDLLKNSFCESLKVQNETLYYALMRRHLKEMMRIIYTPTQGDAIANYSQLFRRPAGCFLDINQPDDIAHRMAHYGDAEDIDYICVTDAEGILGIGDQGVGGIGIAISKLVLMTVCGGIHPNRVIPVVLDCGTNNQKLLQNPLYMGNRHERVRGERYDKFLDNFVQTVKQRYPRAVLHFEDFGTAAAYKSLDLYRDQLPCFNDDIQGTGAVTLSALAGALHSTDRHMPDARTIIFGAGSAGCGIANQMVDKLVENDGLSRSEARKNIFLIDRNGLITSDMRDLMTVQREYAVDPEDPCWKDIDRTSLLELVKAIQPHILIGCSTRPGSFTKEVVQEMCQHVDRPIILPLSNPTRLHEAQPSDLIEWTDGRVLLATGSPFDDVHGRRISENNNCFIFPGIGLGAVLSRASTISKGMIAAAIDELATMSPVLKDPNGPLLPDISEITDISARVATSVVLRARDEGLARVEDEISPVSAEKIEIPADWDECYIWVLSQMWQPEYHRYRRAKTVH</sequence>
<dbReference type="EMBL" id="NDIQ01000001">
    <property type="protein sequence ID" value="PRT52938.1"/>
    <property type="molecule type" value="Genomic_DNA"/>
</dbReference>
<dbReference type="GO" id="GO:0006108">
    <property type="term" value="P:malate metabolic process"/>
    <property type="evidence" value="ECO:0007669"/>
    <property type="project" value="TreeGrafter"/>
</dbReference>
<dbReference type="GO" id="GO:0004471">
    <property type="term" value="F:malate dehydrogenase (decarboxylating) (NAD+) activity"/>
    <property type="evidence" value="ECO:0007669"/>
    <property type="project" value="TreeGrafter"/>
</dbReference>
<dbReference type="NCBIfam" id="NF010052">
    <property type="entry name" value="PRK13529.1"/>
    <property type="match status" value="1"/>
</dbReference>
<dbReference type="GeneID" id="36514307"/>
<dbReference type="PANTHER" id="PTHR23406">
    <property type="entry name" value="MALIC ENZYME-RELATED"/>
    <property type="match status" value="1"/>
</dbReference>
<dbReference type="GO" id="GO:0005739">
    <property type="term" value="C:mitochondrion"/>
    <property type="evidence" value="ECO:0007669"/>
    <property type="project" value="TreeGrafter"/>
</dbReference>
<keyword evidence="3 7" id="KW-0479">Metal-binding</keyword>
<dbReference type="SMART" id="SM00919">
    <property type="entry name" value="Malic_M"/>
    <property type="match status" value="1"/>
</dbReference>
<name>A0A2T0FD56_9ASCO</name>
<evidence type="ECO:0000259" key="9">
    <source>
        <dbReference type="SMART" id="SM01274"/>
    </source>
</evidence>
<comment type="cofactor">
    <cofactor evidence="7">
        <name>Mg(2+)</name>
        <dbReference type="ChEBI" id="CHEBI:18420"/>
    </cofactor>
    <cofactor evidence="7">
        <name>Mn(2+)</name>
        <dbReference type="ChEBI" id="CHEBI:29035"/>
    </cofactor>
    <text evidence="7">Divalent metal cations. Prefers magnesium or manganese.</text>
</comment>
<dbReference type="Pfam" id="PF03949">
    <property type="entry name" value="Malic_M"/>
    <property type="match status" value="1"/>
</dbReference>
<keyword evidence="4" id="KW-0520">NAD</keyword>
<evidence type="ECO:0000256" key="6">
    <source>
        <dbReference type="PIRSR" id="PIRSR000106-2"/>
    </source>
</evidence>
<feature type="binding site" evidence="6">
    <location>
        <position position="427"/>
    </location>
    <ligand>
        <name>(S)-malate</name>
        <dbReference type="ChEBI" id="CHEBI:15589"/>
    </ligand>
</feature>
<dbReference type="RefSeq" id="XP_024662884.1">
    <property type="nucleotide sequence ID" value="XM_024807116.1"/>
</dbReference>
<organism evidence="10 11">
    <name type="scientific">Wickerhamiella sorbophila</name>
    <dbReference type="NCBI Taxonomy" id="45607"/>
    <lineage>
        <taxon>Eukaryota</taxon>
        <taxon>Fungi</taxon>
        <taxon>Dikarya</taxon>
        <taxon>Ascomycota</taxon>
        <taxon>Saccharomycotina</taxon>
        <taxon>Dipodascomycetes</taxon>
        <taxon>Dipodascales</taxon>
        <taxon>Trichomonascaceae</taxon>
        <taxon>Wickerhamiella</taxon>
    </lineage>
</organism>
<dbReference type="Pfam" id="PF00390">
    <property type="entry name" value="malic"/>
    <property type="match status" value="1"/>
</dbReference>
<dbReference type="InterPro" id="IPR036291">
    <property type="entry name" value="NAD(P)-bd_dom_sf"/>
</dbReference>
<feature type="active site" description="Proton donor" evidence="5">
    <location>
        <position position="113"/>
    </location>
</feature>
<dbReference type="SUPFAM" id="SSF51735">
    <property type="entry name" value="NAD(P)-binding Rossmann-fold domains"/>
    <property type="match status" value="1"/>
</dbReference>
<evidence type="ECO:0000259" key="8">
    <source>
        <dbReference type="SMART" id="SM00919"/>
    </source>
</evidence>
<feature type="binding site" evidence="6">
    <location>
        <position position="467"/>
    </location>
    <ligand>
        <name>(S)-malate</name>
        <dbReference type="ChEBI" id="CHEBI:15589"/>
    </ligand>
</feature>
<dbReference type="InterPro" id="IPR037062">
    <property type="entry name" value="Malic_N_dom_sf"/>
</dbReference>
<feature type="domain" description="Malic enzyme N-terminal" evidence="9">
    <location>
        <begin position="90"/>
        <end position="271"/>
    </location>
</feature>
<evidence type="ECO:0000256" key="5">
    <source>
        <dbReference type="PIRSR" id="PIRSR000106-1"/>
    </source>
</evidence>
<dbReference type="GO" id="GO:0005829">
    <property type="term" value="C:cytosol"/>
    <property type="evidence" value="ECO:0007669"/>
    <property type="project" value="TreeGrafter"/>
</dbReference>
<feature type="binding site" evidence="7">
    <location>
        <position position="257"/>
    </location>
    <ligand>
        <name>a divalent metal cation</name>
        <dbReference type="ChEBI" id="CHEBI:60240"/>
    </ligand>
</feature>